<protein>
    <recommendedName>
        <fullName evidence="3">glutathione transferase</fullName>
        <ecNumber evidence="3">2.5.1.18</ecNumber>
    </recommendedName>
    <alternativeName>
        <fullName evidence="5">GST class-theta</fullName>
    </alternativeName>
</protein>
<dbReference type="SFLD" id="SFLDG00358">
    <property type="entry name" value="Main_(cytGST)"/>
    <property type="match status" value="1"/>
</dbReference>
<dbReference type="SUPFAM" id="SSF47616">
    <property type="entry name" value="GST C-terminal domain-like"/>
    <property type="match status" value="1"/>
</dbReference>
<comment type="catalytic activity">
    <reaction evidence="6">
        <text>RX + glutathione = an S-substituted glutathione + a halide anion + H(+)</text>
        <dbReference type="Rhea" id="RHEA:16437"/>
        <dbReference type="ChEBI" id="CHEBI:15378"/>
        <dbReference type="ChEBI" id="CHEBI:16042"/>
        <dbReference type="ChEBI" id="CHEBI:17792"/>
        <dbReference type="ChEBI" id="CHEBI:57925"/>
        <dbReference type="ChEBI" id="CHEBI:90779"/>
        <dbReference type="EC" id="2.5.1.18"/>
    </reaction>
</comment>
<dbReference type="RefSeq" id="XP_019547313.2">
    <property type="nucleotide sequence ID" value="XM_019691768.2"/>
</dbReference>
<dbReference type="CDD" id="cd03045">
    <property type="entry name" value="GST_N_Delta_Epsilon"/>
    <property type="match status" value="1"/>
</dbReference>
<dbReference type="EC" id="2.5.1.18" evidence="3"/>
<dbReference type="PROSITE" id="PS50404">
    <property type="entry name" value="GST_NTER"/>
    <property type="match status" value="1"/>
</dbReference>
<dbReference type="SUPFAM" id="SSF52833">
    <property type="entry name" value="Thioredoxin-like"/>
    <property type="match status" value="1"/>
</dbReference>
<organism evidence="9 10">
    <name type="scientific">Aedes albopictus</name>
    <name type="common">Asian tiger mosquito</name>
    <name type="synonym">Stegomyia albopicta</name>
    <dbReference type="NCBI Taxonomy" id="7160"/>
    <lineage>
        <taxon>Eukaryota</taxon>
        <taxon>Metazoa</taxon>
        <taxon>Ecdysozoa</taxon>
        <taxon>Arthropoda</taxon>
        <taxon>Hexapoda</taxon>
        <taxon>Insecta</taxon>
        <taxon>Pterygota</taxon>
        <taxon>Neoptera</taxon>
        <taxon>Endopterygota</taxon>
        <taxon>Diptera</taxon>
        <taxon>Nematocera</taxon>
        <taxon>Culicoidea</taxon>
        <taxon>Culicidae</taxon>
        <taxon>Culicinae</taxon>
        <taxon>Aedini</taxon>
        <taxon>Aedes</taxon>
        <taxon>Stegomyia</taxon>
    </lineage>
</organism>
<dbReference type="CDD" id="cd03177">
    <property type="entry name" value="GST_C_Delta_Epsilon"/>
    <property type="match status" value="1"/>
</dbReference>
<keyword evidence="4" id="KW-0808">Transferase</keyword>
<dbReference type="SFLD" id="SFLDS00019">
    <property type="entry name" value="Glutathione_Transferase_(cytos"/>
    <property type="match status" value="1"/>
</dbReference>
<evidence type="ECO:0000259" key="7">
    <source>
        <dbReference type="PROSITE" id="PS50404"/>
    </source>
</evidence>
<evidence type="ECO:0000256" key="4">
    <source>
        <dbReference type="ARBA" id="ARBA00022679"/>
    </source>
</evidence>
<dbReference type="GeneID" id="109417697"/>
<evidence type="ECO:0000256" key="3">
    <source>
        <dbReference type="ARBA" id="ARBA00012452"/>
    </source>
</evidence>
<evidence type="ECO:0000256" key="6">
    <source>
        <dbReference type="ARBA" id="ARBA00047960"/>
    </source>
</evidence>
<dbReference type="SFLD" id="SFLDG01153">
    <property type="entry name" value="Main.4:_Theta-like"/>
    <property type="match status" value="1"/>
</dbReference>
<reference evidence="10" key="1">
    <citation type="journal article" date="2015" name="Proc. Natl. Acad. Sci. U.S.A.">
        <title>Genome sequence of the Asian Tiger mosquito, Aedes albopictus, reveals insights into its biology, genetics, and evolution.</title>
        <authorList>
            <person name="Chen X.G."/>
            <person name="Jiang X."/>
            <person name="Gu J."/>
            <person name="Xu M."/>
            <person name="Wu Y."/>
            <person name="Deng Y."/>
            <person name="Zhang C."/>
            <person name="Bonizzoni M."/>
            <person name="Dermauw W."/>
            <person name="Vontas J."/>
            <person name="Armbruster P."/>
            <person name="Huang X."/>
            <person name="Yang Y."/>
            <person name="Zhang H."/>
            <person name="He W."/>
            <person name="Peng H."/>
            <person name="Liu Y."/>
            <person name="Wu K."/>
            <person name="Chen J."/>
            <person name="Lirakis M."/>
            <person name="Topalis P."/>
            <person name="Van Leeuwen T."/>
            <person name="Hall A.B."/>
            <person name="Jiang X."/>
            <person name="Thorpe C."/>
            <person name="Mueller R.L."/>
            <person name="Sun C."/>
            <person name="Waterhouse R.M."/>
            <person name="Yan G."/>
            <person name="Tu Z.J."/>
            <person name="Fang X."/>
            <person name="James A.A."/>
        </authorList>
    </citation>
    <scope>NUCLEOTIDE SEQUENCE [LARGE SCALE GENOMIC DNA]</scope>
    <source>
        <strain evidence="10">Foshan</strain>
    </source>
</reference>
<feature type="domain" description="GST N-terminal" evidence="7">
    <location>
        <begin position="2"/>
        <end position="83"/>
    </location>
</feature>
<dbReference type="EnsemblMetazoa" id="AALFPA23_000184.R39328">
    <property type="protein sequence ID" value="AALFPA23_000184.P39328"/>
    <property type="gene ID" value="AALFPA23_000184"/>
</dbReference>
<dbReference type="Pfam" id="PF13417">
    <property type="entry name" value="GST_N_3"/>
    <property type="match status" value="1"/>
</dbReference>
<feature type="domain" description="GST C-terminal" evidence="8">
    <location>
        <begin position="89"/>
        <end position="210"/>
    </location>
</feature>
<evidence type="ECO:0000256" key="2">
    <source>
        <dbReference type="ARBA" id="ARBA00011738"/>
    </source>
</evidence>
<evidence type="ECO:0000256" key="5">
    <source>
        <dbReference type="ARBA" id="ARBA00041523"/>
    </source>
</evidence>
<keyword evidence="10" id="KW-1185">Reference proteome</keyword>
<accession>A0ABM1XJF8</accession>
<dbReference type="InterPro" id="IPR040079">
    <property type="entry name" value="Glutathione_S-Trfase"/>
</dbReference>
<comment type="subunit">
    <text evidence="2">Homodimer.</text>
</comment>
<dbReference type="InterPro" id="IPR036249">
    <property type="entry name" value="Thioredoxin-like_sf"/>
</dbReference>
<dbReference type="PROSITE" id="PS50405">
    <property type="entry name" value="GST_CTER"/>
    <property type="match status" value="1"/>
</dbReference>
<sequence length="221" mass="24352">MSKPIVYTHYLSPPSRAVDLCATALGIELERKEMNLLQGDHLEPGFLKINPRHTIPVLNDGGAIINDSHAIMIYLVSKYGKDDSLYPKDLAKKAKVDAALCFNCGVLFARLRFVTEPILLGGSDIPAEKAAYMDTAYQLLEDTLTDSYISGSSLTIADFSCGATVSTAMGLIPMDEQKYPKIYAWLDRLKTLPYFEEVNGRGAVELPKIIQTIMETNGSKK</sequence>
<dbReference type="Proteomes" id="UP000069940">
    <property type="component" value="Unassembled WGS sequence"/>
</dbReference>
<evidence type="ECO:0000259" key="8">
    <source>
        <dbReference type="PROSITE" id="PS50405"/>
    </source>
</evidence>
<reference evidence="9" key="2">
    <citation type="submission" date="2025-05" db="UniProtKB">
        <authorList>
            <consortium name="EnsemblMetazoa"/>
        </authorList>
    </citation>
    <scope>IDENTIFICATION</scope>
    <source>
        <strain evidence="9">Foshan</strain>
    </source>
</reference>
<comment type="similarity">
    <text evidence="1">Belongs to the GST superfamily. Theta family.</text>
</comment>
<dbReference type="InterPro" id="IPR004045">
    <property type="entry name" value="Glutathione_S-Trfase_N"/>
</dbReference>
<dbReference type="PANTHER" id="PTHR43969:SF3">
    <property type="entry name" value="GLUTATHIONE S TRANSFERASE E11, ISOFORM A-RELATED"/>
    <property type="match status" value="1"/>
</dbReference>
<evidence type="ECO:0000313" key="9">
    <source>
        <dbReference type="EnsemblMetazoa" id="AALFPA23_000184.P39328"/>
    </source>
</evidence>
<name>A0ABM1XJF8_AEDAL</name>
<dbReference type="PANTHER" id="PTHR43969">
    <property type="entry name" value="GLUTATHIONE S TRANSFERASE D10, ISOFORM A-RELATED"/>
    <property type="match status" value="1"/>
</dbReference>
<evidence type="ECO:0000256" key="1">
    <source>
        <dbReference type="ARBA" id="ARBA00009899"/>
    </source>
</evidence>
<dbReference type="InterPro" id="IPR010987">
    <property type="entry name" value="Glutathione-S-Trfase_C-like"/>
</dbReference>
<proteinExistence type="inferred from homology"/>
<dbReference type="Gene3D" id="1.20.1050.10">
    <property type="match status" value="1"/>
</dbReference>
<evidence type="ECO:0000313" key="10">
    <source>
        <dbReference type="Proteomes" id="UP000069940"/>
    </source>
</evidence>
<dbReference type="InterPro" id="IPR036282">
    <property type="entry name" value="Glutathione-S-Trfase_C_sf"/>
</dbReference>
<dbReference type="Gene3D" id="3.40.30.10">
    <property type="entry name" value="Glutaredoxin"/>
    <property type="match status" value="1"/>
</dbReference>